<reference evidence="1" key="1">
    <citation type="submission" date="2009-12" db="EMBL/GenBank/DDBJ databases">
        <title>Evolution of the TRAPPI tethering complex.</title>
        <authorList>
            <person name="Klute M.J."/>
            <person name="Dacks J.B."/>
        </authorList>
    </citation>
    <scope>NUCLEOTIDE SEQUENCE</scope>
</reference>
<dbReference type="Gene3D" id="3.30.450.70">
    <property type="match status" value="1"/>
</dbReference>
<evidence type="ECO:0000313" key="1">
    <source>
        <dbReference type="EMBL" id="ADK66885.1"/>
    </source>
</evidence>
<dbReference type="GO" id="GO:0006888">
    <property type="term" value="P:endoplasmic reticulum to Golgi vesicle-mediated transport"/>
    <property type="evidence" value="ECO:0007669"/>
    <property type="project" value="InterPro"/>
</dbReference>
<sequence>MAAHKFVVVGTNDNPIYELDIAPHPKEGPHVTQFMMHSALDLVDEAKSRNKDMYLKTVDHMGKYSILAWVTAGNVKFLLSSEKPDTEATRNFFTDAYEAYLKVLLCPFYQPGTPITSSAFDARIKKMSQKYFS</sequence>
<dbReference type="EMBL" id="GU289924">
    <property type="protein sequence ID" value="ADK66885.1"/>
    <property type="molecule type" value="mRNA"/>
</dbReference>
<dbReference type="PANTHER" id="PTHR12403">
    <property type="entry name" value="TRAFFICKING PROTEIN PARTICLE COMPLEX SUBUNIT 2"/>
    <property type="match status" value="1"/>
</dbReference>
<dbReference type="CDD" id="cd14825">
    <property type="entry name" value="TRAPPC2_sedlin"/>
    <property type="match status" value="1"/>
</dbReference>
<name>K9JDS1_MASBA</name>
<dbReference type="GO" id="GO:0005737">
    <property type="term" value="C:cytoplasm"/>
    <property type="evidence" value="ECO:0007669"/>
    <property type="project" value="GOC"/>
</dbReference>
<accession>K9JDS1</accession>
<dbReference type="Pfam" id="PF04628">
    <property type="entry name" value="Sedlin_N"/>
    <property type="match status" value="1"/>
</dbReference>
<proteinExistence type="evidence at transcript level"/>
<dbReference type="InterPro" id="IPR011012">
    <property type="entry name" value="Longin-like_dom_sf"/>
</dbReference>
<dbReference type="SUPFAM" id="SSF64356">
    <property type="entry name" value="SNARE-like"/>
    <property type="match status" value="1"/>
</dbReference>
<dbReference type="InterPro" id="IPR006722">
    <property type="entry name" value="Sedlin"/>
</dbReference>
<protein>
    <submittedName>
        <fullName evidence="1">Trs20</fullName>
    </submittedName>
</protein>
<dbReference type="AlphaFoldDB" id="K9JDS1"/>
<gene>
    <name evidence="1" type="primary">Trs20</name>
</gene>
<organism evidence="1">
    <name type="scientific">Mastigamoeba balamuthi</name>
    <name type="common">Phreatamoeba balamuthi</name>
    <dbReference type="NCBI Taxonomy" id="108607"/>
    <lineage>
        <taxon>Eukaryota</taxon>
        <taxon>Amoebozoa</taxon>
        <taxon>Evosea</taxon>
        <taxon>Archamoebae</taxon>
        <taxon>Mastigamoebida</taxon>
        <taxon>Mastigamoebidae</taxon>
        <taxon>Mastigamoeba</taxon>
    </lineage>
</organism>
<dbReference type="VEuPathDB" id="AmoebaDB:MBAL_010482"/>